<evidence type="ECO:0000313" key="3">
    <source>
        <dbReference type="Proteomes" id="UP001311232"/>
    </source>
</evidence>
<name>A0AAV9S227_9TELE</name>
<evidence type="ECO:0000256" key="1">
    <source>
        <dbReference type="SAM" id="MobiDB-lite"/>
    </source>
</evidence>
<protein>
    <submittedName>
        <fullName evidence="2">Uncharacterized protein</fullName>
    </submittedName>
</protein>
<dbReference type="AlphaFoldDB" id="A0AAV9S227"/>
<sequence length="221" mass="24016">MIGIMMMTEREMQVTKMVMRTGGEEGVWALILKGHDKRTVVLTSRRTSHSDAKGRAGQVVGIATVETAAAASANAAVGGINQNIWKKWQPCDGEDICCEMMTQQQAAGKCQLGRQGLQQRHRPDLWGLEQRRAPCLESAPQLAQALSCHHPYTTLETTAIMATFQAGDNRKARPKAAAVYPPRANAGPQLPSAQAPCPPSPAKSSGGPRKRVIFCFLIDYY</sequence>
<feature type="region of interest" description="Disordered" evidence="1">
    <location>
        <begin position="181"/>
        <end position="207"/>
    </location>
</feature>
<reference evidence="2 3" key="1">
    <citation type="submission" date="2021-06" db="EMBL/GenBank/DDBJ databases">
        <authorList>
            <person name="Palmer J.M."/>
        </authorList>
    </citation>
    <scope>NUCLEOTIDE SEQUENCE [LARGE SCALE GENOMIC DNA]</scope>
    <source>
        <strain evidence="2 3">MEX-2019</strain>
        <tissue evidence="2">Muscle</tissue>
    </source>
</reference>
<evidence type="ECO:0000313" key="2">
    <source>
        <dbReference type="EMBL" id="KAK5615368.1"/>
    </source>
</evidence>
<proteinExistence type="predicted"/>
<organism evidence="2 3">
    <name type="scientific">Crenichthys baileyi</name>
    <name type="common">White River springfish</name>
    <dbReference type="NCBI Taxonomy" id="28760"/>
    <lineage>
        <taxon>Eukaryota</taxon>
        <taxon>Metazoa</taxon>
        <taxon>Chordata</taxon>
        <taxon>Craniata</taxon>
        <taxon>Vertebrata</taxon>
        <taxon>Euteleostomi</taxon>
        <taxon>Actinopterygii</taxon>
        <taxon>Neopterygii</taxon>
        <taxon>Teleostei</taxon>
        <taxon>Neoteleostei</taxon>
        <taxon>Acanthomorphata</taxon>
        <taxon>Ovalentaria</taxon>
        <taxon>Atherinomorphae</taxon>
        <taxon>Cyprinodontiformes</taxon>
        <taxon>Goodeidae</taxon>
        <taxon>Crenichthys</taxon>
    </lineage>
</organism>
<accession>A0AAV9S227</accession>
<comment type="caution">
    <text evidence="2">The sequence shown here is derived from an EMBL/GenBank/DDBJ whole genome shotgun (WGS) entry which is preliminary data.</text>
</comment>
<gene>
    <name evidence="2" type="ORF">CRENBAI_002391</name>
</gene>
<dbReference type="EMBL" id="JAHHUM010000974">
    <property type="protein sequence ID" value="KAK5615368.1"/>
    <property type="molecule type" value="Genomic_DNA"/>
</dbReference>
<dbReference type="Proteomes" id="UP001311232">
    <property type="component" value="Unassembled WGS sequence"/>
</dbReference>
<keyword evidence="3" id="KW-1185">Reference proteome</keyword>